<dbReference type="Pfam" id="PF02518">
    <property type="entry name" value="HATPase_c"/>
    <property type="match status" value="1"/>
</dbReference>
<evidence type="ECO:0000313" key="11">
    <source>
        <dbReference type="Proteomes" id="UP000076661"/>
    </source>
</evidence>
<dbReference type="Gene3D" id="1.10.287.130">
    <property type="match status" value="1"/>
</dbReference>
<reference evidence="10 11" key="1">
    <citation type="submission" date="2013-07" db="EMBL/GenBank/DDBJ databases">
        <title>Comparative Genomic and Metabolomic Analysis of Twelve Strains of Pseudoalteromonas luteoviolacea.</title>
        <authorList>
            <person name="Vynne N.G."/>
            <person name="Mansson M."/>
            <person name="Gram L."/>
        </authorList>
    </citation>
    <scope>NUCLEOTIDE SEQUENCE [LARGE SCALE GENOMIC DNA]</scope>
    <source>
        <strain evidence="10 11">S4060-1</strain>
    </source>
</reference>
<name>A0A161YL93_9GAMM</name>
<dbReference type="EC" id="2.7.13.3" evidence="2"/>
<dbReference type="PANTHER" id="PTHR45436:SF16">
    <property type="entry name" value="HISTIDINE KINASE"/>
    <property type="match status" value="1"/>
</dbReference>
<dbReference type="Pfam" id="PF00512">
    <property type="entry name" value="HisKA"/>
    <property type="match status" value="1"/>
</dbReference>
<evidence type="ECO:0000313" key="10">
    <source>
        <dbReference type="EMBL" id="KZN62203.1"/>
    </source>
</evidence>
<dbReference type="InterPro" id="IPR005467">
    <property type="entry name" value="His_kinase_dom"/>
</dbReference>
<sequence>MIRRYLGNTRSMTGRLALFFAAVSAVIGLFCFALITLTLHWAEDRIGERRILIDKKEAIHYFHSNPEINVVQLDLLTTAYNDLSLVPQTYQPYLIGKSHFLDEVHIEDGSQMVYLSTFTQNGVEMPIILLTYVDEVEISYDEFITVIAINLAFVVALVFIFAKLLMKLSQRLIEPVNALKAQLDKNDPSASFTLPKDAANEFQTLASGLNGYRTHVNELIKREQSFARYASHELRTPLTVIKGASKLLLRSSKDNFISRQMIRVQEASKQMSTMTDALLSLVRYEREKHNEPFRRISTEELDSIISSNLPLAQEKQLDLKCTIESMPTVQASPPVIAIVLNNLIRNAIAATEEGSIEVCMTESKLKVIDCGCGYDGHQDPQGHGLGLLIVEDFCQRFNWEFSLHNNDQRGCTVYVDFGSRKILG</sequence>
<dbReference type="InterPro" id="IPR036890">
    <property type="entry name" value="HATPase_C_sf"/>
</dbReference>
<keyword evidence="8" id="KW-0472">Membrane</keyword>
<dbReference type="CDD" id="cd00082">
    <property type="entry name" value="HisKA"/>
    <property type="match status" value="1"/>
</dbReference>
<feature type="transmembrane region" description="Helical" evidence="8">
    <location>
        <begin position="143"/>
        <end position="162"/>
    </location>
</feature>
<evidence type="ECO:0000256" key="1">
    <source>
        <dbReference type="ARBA" id="ARBA00000085"/>
    </source>
</evidence>
<organism evidence="10 11">
    <name type="scientific">Pseudoalteromonas luteoviolacea S4060-1</name>
    <dbReference type="NCBI Taxonomy" id="1365257"/>
    <lineage>
        <taxon>Bacteria</taxon>
        <taxon>Pseudomonadati</taxon>
        <taxon>Pseudomonadota</taxon>
        <taxon>Gammaproteobacteria</taxon>
        <taxon>Alteromonadales</taxon>
        <taxon>Pseudoalteromonadaceae</taxon>
        <taxon>Pseudoalteromonas</taxon>
    </lineage>
</organism>
<dbReference type="AlphaFoldDB" id="A0A161YL93"/>
<dbReference type="PATRIC" id="fig|1365257.3.peg.4053"/>
<keyword evidence="6" id="KW-0418">Kinase</keyword>
<dbReference type="Gene3D" id="3.30.565.10">
    <property type="entry name" value="Histidine kinase-like ATPase, C-terminal domain"/>
    <property type="match status" value="1"/>
</dbReference>
<keyword evidence="7 8" id="KW-1133">Transmembrane helix</keyword>
<comment type="caution">
    <text evidence="10">The sequence shown here is derived from an EMBL/GenBank/DDBJ whole genome shotgun (WGS) entry which is preliminary data.</text>
</comment>
<keyword evidence="5 8" id="KW-0812">Transmembrane</keyword>
<dbReference type="InterPro" id="IPR003661">
    <property type="entry name" value="HisK_dim/P_dom"/>
</dbReference>
<dbReference type="CDD" id="cd00075">
    <property type="entry name" value="HATPase"/>
    <property type="match status" value="1"/>
</dbReference>
<dbReference type="EMBL" id="AUXX01000042">
    <property type="protein sequence ID" value="KZN62203.1"/>
    <property type="molecule type" value="Genomic_DNA"/>
</dbReference>
<evidence type="ECO:0000256" key="3">
    <source>
        <dbReference type="ARBA" id="ARBA00022553"/>
    </source>
</evidence>
<dbReference type="SUPFAM" id="SSF55874">
    <property type="entry name" value="ATPase domain of HSP90 chaperone/DNA topoisomerase II/histidine kinase"/>
    <property type="match status" value="1"/>
</dbReference>
<proteinExistence type="predicted"/>
<dbReference type="RefSeq" id="WP_063382357.1">
    <property type="nucleotide sequence ID" value="NZ_AUXX01000042.1"/>
</dbReference>
<evidence type="ECO:0000256" key="4">
    <source>
        <dbReference type="ARBA" id="ARBA00022679"/>
    </source>
</evidence>
<dbReference type="PROSITE" id="PS50109">
    <property type="entry name" value="HIS_KIN"/>
    <property type="match status" value="1"/>
</dbReference>
<keyword evidence="3" id="KW-0597">Phosphoprotein</keyword>
<evidence type="ECO:0000256" key="8">
    <source>
        <dbReference type="SAM" id="Phobius"/>
    </source>
</evidence>
<dbReference type="Proteomes" id="UP000076661">
    <property type="component" value="Unassembled WGS sequence"/>
</dbReference>
<evidence type="ECO:0000259" key="9">
    <source>
        <dbReference type="PROSITE" id="PS50109"/>
    </source>
</evidence>
<feature type="transmembrane region" description="Helical" evidence="8">
    <location>
        <begin position="16"/>
        <end position="42"/>
    </location>
</feature>
<dbReference type="PANTHER" id="PTHR45436">
    <property type="entry name" value="SENSOR HISTIDINE KINASE YKOH"/>
    <property type="match status" value="1"/>
</dbReference>
<keyword evidence="4" id="KW-0808">Transferase</keyword>
<dbReference type="SMART" id="SM00387">
    <property type="entry name" value="HATPase_c"/>
    <property type="match status" value="1"/>
</dbReference>
<dbReference type="InterPro" id="IPR050428">
    <property type="entry name" value="TCS_sensor_his_kinase"/>
</dbReference>
<gene>
    <name evidence="10" type="ORF">N478_25665</name>
</gene>
<protein>
    <recommendedName>
        <fullName evidence="2">histidine kinase</fullName>
        <ecNumber evidence="2">2.7.13.3</ecNumber>
    </recommendedName>
</protein>
<dbReference type="SMART" id="SM00388">
    <property type="entry name" value="HisKA"/>
    <property type="match status" value="1"/>
</dbReference>
<evidence type="ECO:0000256" key="6">
    <source>
        <dbReference type="ARBA" id="ARBA00022777"/>
    </source>
</evidence>
<comment type="catalytic activity">
    <reaction evidence="1">
        <text>ATP + protein L-histidine = ADP + protein N-phospho-L-histidine.</text>
        <dbReference type="EC" id="2.7.13.3"/>
    </reaction>
</comment>
<feature type="domain" description="Histidine kinase" evidence="9">
    <location>
        <begin position="229"/>
        <end position="421"/>
    </location>
</feature>
<evidence type="ECO:0000256" key="5">
    <source>
        <dbReference type="ARBA" id="ARBA00022692"/>
    </source>
</evidence>
<dbReference type="GO" id="GO:0000155">
    <property type="term" value="F:phosphorelay sensor kinase activity"/>
    <property type="evidence" value="ECO:0007669"/>
    <property type="project" value="InterPro"/>
</dbReference>
<dbReference type="InterPro" id="IPR003594">
    <property type="entry name" value="HATPase_dom"/>
</dbReference>
<evidence type="ECO:0000256" key="7">
    <source>
        <dbReference type="ARBA" id="ARBA00022989"/>
    </source>
</evidence>
<dbReference type="SUPFAM" id="SSF47384">
    <property type="entry name" value="Homodimeric domain of signal transducing histidine kinase"/>
    <property type="match status" value="1"/>
</dbReference>
<dbReference type="GO" id="GO:0005886">
    <property type="term" value="C:plasma membrane"/>
    <property type="evidence" value="ECO:0007669"/>
    <property type="project" value="TreeGrafter"/>
</dbReference>
<accession>A0A161YL93</accession>
<evidence type="ECO:0000256" key="2">
    <source>
        <dbReference type="ARBA" id="ARBA00012438"/>
    </source>
</evidence>
<dbReference type="InterPro" id="IPR036097">
    <property type="entry name" value="HisK_dim/P_sf"/>
</dbReference>